<dbReference type="Gene3D" id="1.20.1560.10">
    <property type="entry name" value="ABC transporter type 1, transmembrane domain"/>
    <property type="match status" value="1"/>
</dbReference>
<evidence type="ECO:0000313" key="6">
    <source>
        <dbReference type="EMBL" id="MBF4274192.1"/>
    </source>
</evidence>
<sequence>MPASSMKNKGVVGKVLLPSLLINLLSLAVPLTVLQIYDRILPNQSYGTATLLLAGATLAVAMEALIRFVRTWLLSAAASNTEKATYQTLVERVTTASSGHLRHIGVGGVEEGLGSVSKVKD</sequence>
<dbReference type="AlphaFoldDB" id="A0ABD4KUS5"/>
<keyword evidence="2 5" id="KW-0812">Transmembrane</keyword>
<reference evidence="6 7" key="1">
    <citation type="journal article" date="2021" name="PeerJ">
        <title>Analysis of 44 Vibrio anguillarum genomes reveals high genetic diversity.</title>
        <authorList>
            <person name="Hansen M.J."/>
            <person name="Dalsgaard I."/>
        </authorList>
    </citation>
    <scope>NUCLEOTIDE SEQUENCE [LARGE SCALE GENOMIC DNA]</scope>
    <source>
        <strain evidence="6 7">17-16730-2A</strain>
    </source>
</reference>
<gene>
    <name evidence="6" type="ORF">EAY07_19675</name>
</gene>
<proteinExistence type="predicted"/>
<name>A0ABD4KUS5_VIBAN</name>
<comment type="subcellular location">
    <subcellularLocation>
        <location evidence="1">Cell membrane</location>
        <topology evidence="1">Multi-pass membrane protein</topology>
    </subcellularLocation>
</comment>
<organism evidence="6 7">
    <name type="scientific">Vibrio anguillarum</name>
    <name type="common">Listonella anguillarum</name>
    <dbReference type="NCBI Taxonomy" id="55601"/>
    <lineage>
        <taxon>Bacteria</taxon>
        <taxon>Pseudomonadati</taxon>
        <taxon>Pseudomonadota</taxon>
        <taxon>Gammaproteobacteria</taxon>
        <taxon>Vibrionales</taxon>
        <taxon>Vibrionaceae</taxon>
        <taxon>Vibrio</taxon>
    </lineage>
</organism>
<keyword evidence="3 5" id="KW-1133">Transmembrane helix</keyword>
<keyword evidence="4 5" id="KW-0472">Membrane</keyword>
<evidence type="ECO:0000313" key="7">
    <source>
        <dbReference type="Proteomes" id="UP000722957"/>
    </source>
</evidence>
<dbReference type="EMBL" id="RDOM01000113">
    <property type="protein sequence ID" value="MBF4274192.1"/>
    <property type="molecule type" value="Genomic_DNA"/>
</dbReference>
<evidence type="ECO:0000256" key="3">
    <source>
        <dbReference type="ARBA" id="ARBA00022989"/>
    </source>
</evidence>
<dbReference type="InterPro" id="IPR036640">
    <property type="entry name" value="ABC1_TM_sf"/>
</dbReference>
<feature type="non-terminal residue" evidence="6">
    <location>
        <position position="121"/>
    </location>
</feature>
<comment type="caution">
    <text evidence="6">The sequence shown here is derived from an EMBL/GenBank/DDBJ whole genome shotgun (WGS) entry which is preliminary data.</text>
</comment>
<evidence type="ECO:0000256" key="2">
    <source>
        <dbReference type="ARBA" id="ARBA00022692"/>
    </source>
</evidence>
<dbReference type="SUPFAM" id="SSF90123">
    <property type="entry name" value="ABC transporter transmembrane region"/>
    <property type="match status" value="1"/>
</dbReference>
<dbReference type="Proteomes" id="UP000722957">
    <property type="component" value="Unassembled WGS sequence"/>
</dbReference>
<feature type="transmembrane region" description="Helical" evidence="5">
    <location>
        <begin position="49"/>
        <end position="69"/>
    </location>
</feature>
<protein>
    <submittedName>
        <fullName evidence="6">ABC transporter</fullName>
    </submittedName>
</protein>
<evidence type="ECO:0000256" key="5">
    <source>
        <dbReference type="SAM" id="Phobius"/>
    </source>
</evidence>
<evidence type="ECO:0000256" key="4">
    <source>
        <dbReference type="ARBA" id="ARBA00023136"/>
    </source>
</evidence>
<feature type="transmembrane region" description="Helical" evidence="5">
    <location>
        <begin position="15"/>
        <end position="37"/>
    </location>
</feature>
<evidence type="ECO:0000256" key="1">
    <source>
        <dbReference type="ARBA" id="ARBA00004651"/>
    </source>
</evidence>
<dbReference type="GO" id="GO:0005886">
    <property type="term" value="C:plasma membrane"/>
    <property type="evidence" value="ECO:0007669"/>
    <property type="project" value="UniProtKB-SubCell"/>
</dbReference>
<accession>A0ABD4KUS5</accession>